<keyword evidence="2" id="KW-0067">ATP-binding</keyword>
<keyword evidence="2" id="KW-0378">Hydrolase</keyword>
<name>A0A941J8W1_9BACI</name>
<dbReference type="PANTHER" id="PTHR13710:SF84">
    <property type="entry name" value="ATP-DEPENDENT DNA HELICASE RECS-RELATED"/>
    <property type="match status" value="1"/>
</dbReference>
<keyword evidence="2" id="KW-0547">Nucleotide-binding</keyword>
<feature type="domain" description="DEAD/DEAH-box helicase" evidence="1">
    <location>
        <begin position="18"/>
        <end position="65"/>
    </location>
</feature>
<dbReference type="GO" id="GO:0006281">
    <property type="term" value="P:DNA repair"/>
    <property type="evidence" value="ECO:0007669"/>
    <property type="project" value="TreeGrafter"/>
</dbReference>
<dbReference type="AlphaFoldDB" id="A0A941J8W1"/>
<dbReference type="GO" id="GO:0043590">
    <property type="term" value="C:bacterial nucleoid"/>
    <property type="evidence" value="ECO:0007669"/>
    <property type="project" value="TreeGrafter"/>
</dbReference>
<dbReference type="GO" id="GO:0009378">
    <property type="term" value="F:four-way junction helicase activity"/>
    <property type="evidence" value="ECO:0007669"/>
    <property type="project" value="TreeGrafter"/>
</dbReference>
<dbReference type="PANTHER" id="PTHR13710">
    <property type="entry name" value="DNA HELICASE RECQ FAMILY MEMBER"/>
    <property type="match status" value="1"/>
</dbReference>
<dbReference type="GO" id="GO:0003676">
    <property type="term" value="F:nucleic acid binding"/>
    <property type="evidence" value="ECO:0007669"/>
    <property type="project" value="InterPro"/>
</dbReference>
<dbReference type="InterPro" id="IPR011545">
    <property type="entry name" value="DEAD/DEAH_box_helicase_dom"/>
</dbReference>
<gene>
    <name evidence="2" type="ORF">KEH51_25875</name>
</gene>
<dbReference type="InterPro" id="IPR027417">
    <property type="entry name" value="P-loop_NTPase"/>
</dbReference>
<dbReference type="GO" id="GO:0005524">
    <property type="term" value="F:ATP binding"/>
    <property type="evidence" value="ECO:0007669"/>
    <property type="project" value="InterPro"/>
</dbReference>
<evidence type="ECO:0000313" key="3">
    <source>
        <dbReference type="Proteomes" id="UP000680045"/>
    </source>
</evidence>
<dbReference type="GO" id="GO:0006310">
    <property type="term" value="P:DNA recombination"/>
    <property type="evidence" value="ECO:0007669"/>
    <property type="project" value="TreeGrafter"/>
</dbReference>
<sequence length="85" mass="9495">MMNIERVLKEKFGFDEFRPGQKEVVESLMSGRHTLAMLPTGSGKSLCYQLPAYLVNKTVIIVSPVIIFNAGSSGSAEDERRKKVY</sequence>
<reference evidence="2" key="1">
    <citation type="submission" date="2021-04" db="EMBL/GenBank/DDBJ databases">
        <title>Whole genome sequencing of Enterococci isolates from hospitalized patients.</title>
        <authorList>
            <person name="Ogoti B.M."/>
            <person name="Onyambu F.G."/>
        </authorList>
    </citation>
    <scope>NUCLEOTIDE SEQUENCE</scope>
    <source>
        <strain evidence="2">242</strain>
    </source>
</reference>
<organism evidence="2 3">
    <name type="scientific">Peribacillus frigoritolerans</name>
    <dbReference type="NCBI Taxonomy" id="450367"/>
    <lineage>
        <taxon>Bacteria</taxon>
        <taxon>Bacillati</taxon>
        <taxon>Bacillota</taxon>
        <taxon>Bacilli</taxon>
        <taxon>Bacillales</taxon>
        <taxon>Bacillaceae</taxon>
        <taxon>Peribacillus</taxon>
    </lineage>
</organism>
<protein>
    <submittedName>
        <fullName evidence="2">DEAD/DEAH box helicase</fullName>
    </submittedName>
</protein>
<accession>A0A941J8W1</accession>
<dbReference type="GO" id="GO:0043138">
    <property type="term" value="F:3'-5' DNA helicase activity"/>
    <property type="evidence" value="ECO:0007669"/>
    <property type="project" value="TreeGrafter"/>
</dbReference>
<dbReference type="GO" id="GO:0005737">
    <property type="term" value="C:cytoplasm"/>
    <property type="evidence" value="ECO:0007669"/>
    <property type="project" value="TreeGrafter"/>
</dbReference>
<proteinExistence type="predicted"/>
<evidence type="ECO:0000313" key="2">
    <source>
        <dbReference type="EMBL" id="MBR8646081.1"/>
    </source>
</evidence>
<dbReference type="EMBL" id="JAGTPW010000067">
    <property type="protein sequence ID" value="MBR8646081.1"/>
    <property type="molecule type" value="Genomic_DNA"/>
</dbReference>
<keyword evidence="2" id="KW-0347">Helicase</keyword>
<dbReference type="SUPFAM" id="SSF52540">
    <property type="entry name" value="P-loop containing nucleoside triphosphate hydrolases"/>
    <property type="match status" value="1"/>
</dbReference>
<dbReference type="Gene3D" id="3.40.50.300">
    <property type="entry name" value="P-loop containing nucleotide triphosphate hydrolases"/>
    <property type="match status" value="1"/>
</dbReference>
<dbReference type="GO" id="GO:0030894">
    <property type="term" value="C:replisome"/>
    <property type="evidence" value="ECO:0007669"/>
    <property type="project" value="TreeGrafter"/>
</dbReference>
<comment type="caution">
    <text evidence="2">The sequence shown here is derived from an EMBL/GenBank/DDBJ whole genome shotgun (WGS) entry which is preliminary data.</text>
</comment>
<dbReference type="Proteomes" id="UP000680045">
    <property type="component" value="Unassembled WGS sequence"/>
</dbReference>
<dbReference type="Pfam" id="PF00270">
    <property type="entry name" value="DEAD"/>
    <property type="match status" value="1"/>
</dbReference>
<evidence type="ECO:0000259" key="1">
    <source>
        <dbReference type="Pfam" id="PF00270"/>
    </source>
</evidence>